<feature type="domain" description="CCHC-type" evidence="4">
    <location>
        <begin position="100"/>
        <end position="114"/>
    </location>
</feature>
<evidence type="ECO:0000313" key="5">
    <source>
        <dbReference type="EMBL" id="RVW71902.1"/>
    </source>
</evidence>
<feature type="region of interest" description="Disordered" evidence="2">
    <location>
        <begin position="42"/>
        <end position="87"/>
    </location>
</feature>
<evidence type="ECO:0000256" key="3">
    <source>
        <dbReference type="SAM" id="SignalP"/>
    </source>
</evidence>
<organism evidence="5 6">
    <name type="scientific">Vitis vinifera</name>
    <name type="common">Grape</name>
    <dbReference type="NCBI Taxonomy" id="29760"/>
    <lineage>
        <taxon>Eukaryota</taxon>
        <taxon>Viridiplantae</taxon>
        <taxon>Streptophyta</taxon>
        <taxon>Embryophyta</taxon>
        <taxon>Tracheophyta</taxon>
        <taxon>Spermatophyta</taxon>
        <taxon>Magnoliopsida</taxon>
        <taxon>eudicotyledons</taxon>
        <taxon>Gunneridae</taxon>
        <taxon>Pentapetalae</taxon>
        <taxon>rosids</taxon>
        <taxon>Vitales</taxon>
        <taxon>Vitaceae</taxon>
        <taxon>Viteae</taxon>
        <taxon>Vitis</taxon>
    </lineage>
</organism>
<dbReference type="GO" id="GO:0008270">
    <property type="term" value="F:zinc ion binding"/>
    <property type="evidence" value="ECO:0007669"/>
    <property type="project" value="UniProtKB-KW"/>
</dbReference>
<dbReference type="Proteomes" id="UP000288805">
    <property type="component" value="Unassembled WGS sequence"/>
</dbReference>
<feature type="chain" id="PRO_5019176869" description="CCHC-type domain-containing protein" evidence="3">
    <location>
        <begin position="20"/>
        <end position="171"/>
    </location>
</feature>
<accession>A0A438GI95</accession>
<reference evidence="5 6" key="1">
    <citation type="journal article" date="2018" name="PLoS Genet.">
        <title>Population sequencing reveals clonal diversity and ancestral inbreeding in the grapevine cultivar Chardonnay.</title>
        <authorList>
            <person name="Roach M.J."/>
            <person name="Johnson D.L."/>
            <person name="Bohlmann J."/>
            <person name="van Vuuren H.J."/>
            <person name="Jones S.J."/>
            <person name="Pretorius I.S."/>
            <person name="Schmidt S.A."/>
            <person name="Borneman A.R."/>
        </authorList>
    </citation>
    <scope>NUCLEOTIDE SEQUENCE [LARGE SCALE GENOMIC DNA]</scope>
    <source>
        <strain evidence="6">cv. Chardonnay</strain>
        <tissue evidence="5">Leaf</tissue>
    </source>
</reference>
<evidence type="ECO:0000256" key="1">
    <source>
        <dbReference type="PROSITE-ProRule" id="PRU00047"/>
    </source>
</evidence>
<keyword evidence="1" id="KW-0863">Zinc-finger</keyword>
<evidence type="ECO:0000256" key="2">
    <source>
        <dbReference type="SAM" id="MobiDB-lite"/>
    </source>
</evidence>
<protein>
    <recommendedName>
        <fullName evidence="4">CCHC-type domain-containing protein</fullName>
    </recommendedName>
</protein>
<feature type="signal peptide" evidence="3">
    <location>
        <begin position="1"/>
        <end position="19"/>
    </location>
</feature>
<evidence type="ECO:0000313" key="6">
    <source>
        <dbReference type="Proteomes" id="UP000288805"/>
    </source>
</evidence>
<keyword evidence="1" id="KW-0479">Metal-binding</keyword>
<keyword evidence="1" id="KW-0862">Zinc</keyword>
<keyword evidence="3" id="KW-0732">Signal</keyword>
<dbReference type="PROSITE" id="PS50158">
    <property type="entry name" value="ZF_CCHC"/>
    <property type="match status" value="1"/>
</dbReference>
<proteinExistence type="predicted"/>
<gene>
    <name evidence="5" type="ORF">CK203_058414</name>
</gene>
<name>A0A438GI95_VITVI</name>
<dbReference type="AlphaFoldDB" id="A0A438GI95"/>
<dbReference type="EMBL" id="QGNW01000427">
    <property type="protein sequence ID" value="RVW71902.1"/>
    <property type="molecule type" value="Genomic_DNA"/>
</dbReference>
<feature type="compositionally biased region" description="Low complexity" evidence="2">
    <location>
        <begin position="140"/>
        <end position="171"/>
    </location>
</feature>
<feature type="compositionally biased region" description="Basic residues" evidence="2">
    <location>
        <begin position="55"/>
        <end position="69"/>
    </location>
</feature>
<comment type="caution">
    <text evidence="5">The sequence shown here is derived from an EMBL/GenBank/DDBJ whole genome shotgun (WGS) entry which is preliminary data.</text>
</comment>
<dbReference type="InterPro" id="IPR001878">
    <property type="entry name" value="Znf_CCHC"/>
</dbReference>
<sequence length="171" mass="19170">MASVMNFVILFLLSKPVRLQYQLRNSMRNFLLLKPRNATTFPSPNQFLRPLTQHRNSRSHPSFHSRHSGSPRTPMSHHNGPSLQPSNGDCSSPRLYLGWCQICGTQGHSAKRCPFFLLVPTHQAPTIHQPRQQQAPWKDLQTGAQLLQGQTKDVASPKSSPLLALSSVKTT</sequence>
<evidence type="ECO:0000259" key="4">
    <source>
        <dbReference type="PROSITE" id="PS50158"/>
    </source>
</evidence>
<feature type="region of interest" description="Disordered" evidence="2">
    <location>
        <begin position="127"/>
        <end position="171"/>
    </location>
</feature>
<dbReference type="GO" id="GO:0003676">
    <property type="term" value="F:nucleic acid binding"/>
    <property type="evidence" value="ECO:0007669"/>
    <property type="project" value="InterPro"/>
</dbReference>